<dbReference type="PANTHER" id="PTHR12137">
    <property type="entry name" value="CARBOHYDRATE SULFOTRANSFERASE"/>
    <property type="match status" value="1"/>
</dbReference>
<comment type="similarity">
    <text evidence="2 9">Belongs to the sulfotransferase 2 family.</text>
</comment>
<evidence type="ECO:0000313" key="11">
    <source>
        <dbReference type="Proteomes" id="UP000271974"/>
    </source>
</evidence>
<dbReference type="PANTHER" id="PTHR12137:SF54">
    <property type="entry name" value="CARBOHYDRATE SULFOTRANSFERASE"/>
    <property type="match status" value="1"/>
</dbReference>
<comment type="subcellular location">
    <subcellularLocation>
        <location evidence="1 9">Golgi apparatus membrane</location>
        <topology evidence="1 9">Single-pass type II membrane protein</topology>
    </subcellularLocation>
</comment>
<dbReference type="GO" id="GO:0000139">
    <property type="term" value="C:Golgi membrane"/>
    <property type="evidence" value="ECO:0007669"/>
    <property type="project" value="UniProtKB-SubCell"/>
</dbReference>
<dbReference type="InterPro" id="IPR018011">
    <property type="entry name" value="Carb_sulfotrans_8-10"/>
</dbReference>
<keyword evidence="9" id="KW-0735">Signal-anchor</keyword>
<evidence type="ECO:0000256" key="9">
    <source>
        <dbReference type="RuleBase" id="RU364020"/>
    </source>
</evidence>
<evidence type="ECO:0000256" key="4">
    <source>
        <dbReference type="ARBA" id="ARBA00022692"/>
    </source>
</evidence>
<dbReference type="Proteomes" id="UP000271974">
    <property type="component" value="Unassembled WGS sequence"/>
</dbReference>
<evidence type="ECO:0000256" key="3">
    <source>
        <dbReference type="ARBA" id="ARBA00022679"/>
    </source>
</evidence>
<keyword evidence="5" id="KW-1133">Transmembrane helix</keyword>
<sequence>SFLFSEDPYVRLWKVWVEKFYLTDFWFKSFDDPKVLTAICKPHVTFPEFLSTIASKKYLDNPASLNTYWRPQSKLCDICSLSPTFVGKMETFEEDTRCILKMTNYTWAVIPEDKRGLNHLSTLALSMAPFKHRPSALRGMRTLAQENFARWTSDPLVRDCITLTDLVKRLWSAFQSLGYLPTRTAVPPYLLGKTIEEINVEMILVECVLAMRHWPGSTARAKQYLRENEFRNTVAKAYTNVGTELLAKLQALYSEDFQTLDYKPQPLDMYFERYLSDDS</sequence>
<keyword evidence="8 9" id="KW-0325">Glycoprotein</keyword>
<dbReference type="EC" id="2.8.2.-" evidence="9"/>
<keyword evidence="7" id="KW-0472">Membrane</keyword>
<evidence type="ECO:0000256" key="1">
    <source>
        <dbReference type="ARBA" id="ARBA00004323"/>
    </source>
</evidence>
<dbReference type="InterPro" id="IPR005331">
    <property type="entry name" value="Sulfotransferase"/>
</dbReference>
<dbReference type="GO" id="GO:0008146">
    <property type="term" value="F:sulfotransferase activity"/>
    <property type="evidence" value="ECO:0007669"/>
    <property type="project" value="InterPro"/>
</dbReference>
<evidence type="ECO:0000313" key="10">
    <source>
        <dbReference type="EMBL" id="RUS76042.1"/>
    </source>
</evidence>
<organism evidence="10 11">
    <name type="scientific">Elysia chlorotica</name>
    <name type="common">Eastern emerald elysia</name>
    <name type="synonym">Sea slug</name>
    <dbReference type="NCBI Taxonomy" id="188477"/>
    <lineage>
        <taxon>Eukaryota</taxon>
        <taxon>Metazoa</taxon>
        <taxon>Spiralia</taxon>
        <taxon>Lophotrochozoa</taxon>
        <taxon>Mollusca</taxon>
        <taxon>Gastropoda</taxon>
        <taxon>Heterobranchia</taxon>
        <taxon>Euthyneura</taxon>
        <taxon>Panpulmonata</taxon>
        <taxon>Sacoglossa</taxon>
        <taxon>Placobranchoidea</taxon>
        <taxon>Plakobranchidae</taxon>
        <taxon>Elysia</taxon>
    </lineage>
</organism>
<dbReference type="GO" id="GO:0016051">
    <property type="term" value="P:carbohydrate biosynthetic process"/>
    <property type="evidence" value="ECO:0007669"/>
    <property type="project" value="InterPro"/>
</dbReference>
<keyword evidence="6 9" id="KW-0333">Golgi apparatus</keyword>
<keyword evidence="11" id="KW-1185">Reference proteome</keyword>
<keyword evidence="9" id="KW-0119">Carbohydrate metabolism</keyword>
<gene>
    <name evidence="10" type="ORF">EGW08_016198</name>
</gene>
<feature type="non-terminal residue" evidence="10">
    <location>
        <position position="1"/>
    </location>
</feature>
<comment type="caution">
    <text evidence="10">The sequence shown here is derived from an EMBL/GenBank/DDBJ whole genome shotgun (WGS) entry which is preliminary data.</text>
</comment>
<keyword evidence="4" id="KW-0812">Transmembrane</keyword>
<keyword evidence="3 9" id="KW-0808">Transferase</keyword>
<accession>A0A3S0ZCX5</accession>
<dbReference type="AlphaFoldDB" id="A0A3S0ZCX5"/>
<dbReference type="EMBL" id="RQTK01000691">
    <property type="protein sequence ID" value="RUS76042.1"/>
    <property type="molecule type" value="Genomic_DNA"/>
</dbReference>
<evidence type="ECO:0000256" key="2">
    <source>
        <dbReference type="ARBA" id="ARBA00006339"/>
    </source>
</evidence>
<name>A0A3S0ZCX5_ELYCH</name>
<dbReference type="OrthoDB" id="6380564at2759"/>
<evidence type="ECO:0000256" key="6">
    <source>
        <dbReference type="ARBA" id="ARBA00023034"/>
    </source>
</evidence>
<reference evidence="10 11" key="1">
    <citation type="submission" date="2019-01" db="EMBL/GenBank/DDBJ databases">
        <title>A draft genome assembly of the solar-powered sea slug Elysia chlorotica.</title>
        <authorList>
            <person name="Cai H."/>
            <person name="Li Q."/>
            <person name="Fang X."/>
            <person name="Li J."/>
            <person name="Curtis N.E."/>
            <person name="Altenburger A."/>
            <person name="Shibata T."/>
            <person name="Feng M."/>
            <person name="Maeda T."/>
            <person name="Schwartz J.A."/>
            <person name="Shigenobu S."/>
            <person name="Lundholm N."/>
            <person name="Nishiyama T."/>
            <person name="Yang H."/>
            <person name="Hasebe M."/>
            <person name="Li S."/>
            <person name="Pierce S.K."/>
            <person name="Wang J."/>
        </authorList>
    </citation>
    <scope>NUCLEOTIDE SEQUENCE [LARGE SCALE GENOMIC DNA]</scope>
    <source>
        <strain evidence="10">EC2010</strain>
        <tissue evidence="10">Whole organism of an adult</tissue>
    </source>
</reference>
<evidence type="ECO:0000256" key="7">
    <source>
        <dbReference type="ARBA" id="ARBA00023136"/>
    </source>
</evidence>
<evidence type="ECO:0000256" key="8">
    <source>
        <dbReference type="ARBA" id="ARBA00023180"/>
    </source>
</evidence>
<protein>
    <recommendedName>
        <fullName evidence="9">Carbohydrate sulfotransferase</fullName>
        <ecNumber evidence="9">2.8.2.-</ecNumber>
    </recommendedName>
</protein>
<evidence type="ECO:0000256" key="5">
    <source>
        <dbReference type="ARBA" id="ARBA00022989"/>
    </source>
</evidence>
<proteinExistence type="inferred from homology"/>
<dbReference type="Pfam" id="PF03567">
    <property type="entry name" value="Sulfotransfer_2"/>
    <property type="match status" value="1"/>
</dbReference>